<feature type="transmembrane region" description="Helical" evidence="1">
    <location>
        <begin position="20"/>
        <end position="37"/>
    </location>
</feature>
<keyword evidence="1" id="KW-0812">Transmembrane</keyword>
<dbReference type="Proteomes" id="UP000683116">
    <property type="component" value="Segment"/>
</dbReference>
<evidence type="ECO:0000313" key="2">
    <source>
        <dbReference type="EMBL" id="QWE49666.1"/>
    </source>
</evidence>
<organism evidence="2 3">
    <name type="scientific">Bacillus phage Sole</name>
    <dbReference type="NCBI Taxonomy" id="1260287"/>
    <lineage>
        <taxon>Viruses</taxon>
        <taxon>Varidnaviria</taxon>
        <taxon>Bamfordvirae</taxon>
        <taxon>Preplasmiviricota</taxon>
        <taxon>Prepoliviricotina</taxon>
        <taxon>Tectiliviricetes</taxon>
        <taxon>Kalamavirales</taxon>
        <taxon>Tectiviridae</taxon>
        <taxon>Betatectivirus</taxon>
        <taxon>Betatectivirus sole</taxon>
    </lineage>
</organism>
<dbReference type="EMBL" id="MZ089979">
    <property type="protein sequence ID" value="QWE49666.1"/>
    <property type="molecule type" value="Genomic_DNA"/>
</dbReference>
<protein>
    <submittedName>
        <fullName evidence="2">Uncharacterized protein</fullName>
    </submittedName>
</protein>
<keyword evidence="1" id="KW-0472">Membrane</keyword>
<proteinExistence type="predicted"/>
<keyword evidence="1" id="KW-1133">Transmembrane helix</keyword>
<reference evidence="2" key="1">
    <citation type="submission" date="2021-05" db="EMBL/GenBank/DDBJ databases">
        <title>Comparative Genomics of Plasmidial Prophages Sato and Sole Expands the Genetic Diversity found in the Genus Betatectivirus.</title>
        <authorList>
            <person name="Gillis A."/>
            <person name="Hock L."/>
            <person name="Mahillon J."/>
        </authorList>
    </citation>
    <scope>NUCLEOTIDE SEQUENCE</scope>
    <source>
        <strain evidence="2">Sole</strain>
    </source>
</reference>
<gene>
    <name evidence="2" type="ORF">Sole_gp14</name>
</gene>
<evidence type="ECO:0000313" key="3">
    <source>
        <dbReference type="Proteomes" id="UP000683116"/>
    </source>
</evidence>
<keyword evidence="3" id="KW-1185">Reference proteome</keyword>
<evidence type="ECO:0000256" key="1">
    <source>
        <dbReference type="SAM" id="Phobius"/>
    </source>
</evidence>
<sequence length="52" mass="5565">MKGGDNVEGKFAGVGLKNIIVLWLMFVLLTVMAKAILTKHPVKGLSEVVQAV</sequence>
<name>A0A8E8U3L4_9VIRU</name>
<accession>A0A8E8U3L4</accession>